<feature type="domain" description="CHAT" evidence="2">
    <location>
        <begin position="920"/>
        <end position="1231"/>
    </location>
</feature>
<organism evidence="3 4">
    <name type="scientific">Streptomyces zaomyceticus</name>
    <dbReference type="NCBI Taxonomy" id="68286"/>
    <lineage>
        <taxon>Bacteria</taxon>
        <taxon>Bacillati</taxon>
        <taxon>Actinomycetota</taxon>
        <taxon>Actinomycetes</taxon>
        <taxon>Kitasatosporales</taxon>
        <taxon>Streptomycetaceae</taxon>
        <taxon>Streptomyces</taxon>
    </lineage>
</organism>
<proteinExistence type="predicted"/>
<dbReference type="RefSeq" id="WP_398436035.1">
    <property type="nucleotide sequence ID" value="NZ_CP108188.1"/>
</dbReference>
<feature type="region of interest" description="Disordered" evidence="1">
    <location>
        <begin position="1227"/>
        <end position="1257"/>
    </location>
</feature>
<feature type="region of interest" description="Disordered" evidence="1">
    <location>
        <begin position="441"/>
        <end position="493"/>
    </location>
</feature>
<name>A0ABZ1L796_9ACTN</name>
<evidence type="ECO:0000259" key="2">
    <source>
        <dbReference type="Pfam" id="PF12770"/>
    </source>
</evidence>
<dbReference type="EMBL" id="CP108188">
    <property type="protein sequence ID" value="WTR69228.1"/>
    <property type="molecule type" value="Genomic_DNA"/>
</dbReference>
<sequence length="1257" mass="131519">METGNQGSERRAGELARAAREMVRRSEGARVLPRGTVPVPGPSADERDVLIEELRLLVPRLTESPPDDEALLPACLARLGALIGARWTEHGDPADREEGMALLRRAREDGLLDVRPHTAAARDLLLLMVGPITARESTGLGGVENILDASVPAQNGGPGLIEAAPEIERLVHEIAAATPGGLPPGMAEFLTFQTDLQAALVSGDGAGVLGLMDRLDTLDQSVLGPMAPMVAMLRNMLPTAANQPSAADVRLPTTEEQQGLRSLLGLMTETARPGALSAEQISGLIEEAEDPGKQAGHLVSDPLLAIAHALLGGRTGDAGQFEHALHLLRRAAEGQTEDEDFPWFVRGVLPGLLAGSALTGGSKADLAAAENLLMESLAPGTGPLIARQPPDRPGADELLRMNRNMLLLSELTRAADAHDVPAMEKSIGDILDLLDELEDEDAPEAPGTAGPPDAAGSSDPSDPSGVVDPSDAAGSSEGRAAPGRPARPDDPDARDARRFMPLFLLGYAQLALARTTSDAGVLRGAVHHLDQAYAAARPNPFAQKLMDALWAPLLALTSFLDPEPERVAAAVARARASLEDNPVFADQRTRTRMGIAMALALQYRSTGDPTVLDEAITELEQARAESPTDTAQTASALHWDLAEAYALRARLDPDPVPDLARAVADTRDSLRATAADVLLQEGVQHGLEVARGGAARGLLAASWAVRADRPDEAVACLEAGRALVLAAAAVSATVPERLAALGEEELARQWREARSGATDTGAETGSARLLTALLDSPLDEPRLPSGLRRRALELLRGQGDGQDGRVPEVAELRDAVARSGTDALVYLLPGEGETAEEGWALFLVPDRPPWALPLPALSGPGRAPVAAYLEATGAQSSARRGAERWEAALDALCDWAGTGIMGPVLDELGLWERGLREAGLLAGPDSAAAADPVRLTLVACGNLGVVPWQAARVAVPDRWRAAGAPETVRACEPAVLTYAASGREFLRAVLTRRLPLVQGQALVCVPADLDMAEDEVLAVHDAYYPGASLYGEFDTRGFEPPLPRGTPAEVLGLLGAQEPGARPVAVVHLVCHGTAGADPGSSVLELGRPVGADPEAGWLSVTRLLDTPAGPDGAGRPLVVLSACETDLSTRDHDEALTVTTAFVHGLAADAVGSRWQVGDDASAVLMTVFHHHVAAGLAPPDALRAAQRWMLTPAPHRPPVAGLTPPLLRTAARPELTGPAFWGAFIHQGNPTPVPGGTPPPAHGTRRHHGEGEPAA</sequence>
<accession>A0ABZ1L796</accession>
<keyword evidence="4" id="KW-1185">Reference proteome</keyword>
<dbReference type="Proteomes" id="UP001622594">
    <property type="component" value="Chromosome"/>
</dbReference>
<evidence type="ECO:0000313" key="3">
    <source>
        <dbReference type="EMBL" id="WTR69228.1"/>
    </source>
</evidence>
<feature type="compositionally biased region" description="Pro residues" evidence="1">
    <location>
        <begin position="1233"/>
        <end position="1243"/>
    </location>
</feature>
<feature type="compositionally biased region" description="Low complexity" evidence="1">
    <location>
        <begin position="444"/>
        <end position="484"/>
    </location>
</feature>
<evidence type="ECO:0000313" key="4">
    <source>
        <dbReference type="Proteomes" id="UP001622594"/>
    </source>
</evidence>
<dbReference type="InterPro" id="IPR024983">
    <property type="entry name" value="CHAT_dom"/>
</dbReference>
<gene>
    <name evidence="3" type="ORF">OG814_08120</name>
</gene>
<reference evidence="3 4" key="1">
    <citation type="submission" date="2022-10" db="EMBL/GenBank/DDBJ databases">
        <title>The complete genomes of actinobacterial strains from the NBC collection.</title>
        <authorList>
            <person name="Joergensen T.S."/>
            <person name="Alvarez Arevalo M."/>
            <person name="Sterndorff E.B."/>
            <person name="Faurdal D."/>
            <person name="Vuksanovic O."/>
            <person name="Mourched A.-S."/>
            <person name="Charusanti P."/>
            <person name="Shaw S."/>
            <person name="Blin K."/>
            <person name="Weber T."/>
        </authorList>
    </citation>
    <scope>NUCLEOTIDE SEQUENCE [LARGE SCALE GENOMIC DNA]</scope>
    <source>
        <strain evidence="3 4">NBC_00123</strain>
    </source>
</reference>
<protein>
    <submittedName>
        <fullName evidence="3">CHAT domain-containing protein</fullName>
    </submittedName>
</protein>
<dbReference type="Pfam" id="PF12770">
    <property type="entry name" value="CHAT"/>
    <property type="match status" value="1"/>
</dbReference>
<evidence type="ECO:0000256" key="1">
    <source>
        <dbReference type="SAM" id="MobiDB-lite"/>
    </source>
</evidence>